<evidence type="ECO:0000256" key="5">
    <source>
        <dbReference type="ARBA" id="ARBA00023136"/>
    </source>
</evidence>
<dbReference type="Pfam" id="PF00753">
    <property type="entry name" value="Lactamase_B"/>
    <property type="match status" value="1"/>
</dbReference>
<evidence type="ECO:0000256" key="6">
    <source>
        <dbReference type="SAM" id="Phobius"/>
    </source>
</evidence>
<feature type="transmembrane region" description="Helical" evidence="6">
    <location>
        <begin position="261"/>
        <end position="283"/>
    </location>
</feature>
<dbReference type="SMART" id="SM00849">
    <property type="entry name" value="Lactamase_B"/>
    <property type="match status" value="1"/>
</dbReference>
<feature type="transmembrane region" description="Helical" evidence="6">
    <location>
        <begin position="488"/>
        <end position="507"/>
    </location>
</feature>
<evidence type="ECO:0000256" key="1">
    <source>
        <dbReference type="ARBA" id="ARBA00004651"/>
    </source>
</evidence>
<dbReference type="NCBIfam" id="TIGR00361">
    <property type="entry name" value="ComEC_Rec2"/>
    <property type="match status" value="1"/>
</dbReference>
<dbReference type="InterPro" id="IPR025405">
    <property type="entry name" value="DUF4131"/>
</dbReference>
<evidence type="ECO:0000259" key="7">
    <source>
        <dbReference type="SMART" id="SM00849"/>
    </source>
</evidence>
<keyword evidence="2" id="KW-1003">Cell membrane</keyword>
<dbReference type="InterPro" id="IPR035681">
    <property type="entry name" value="ComA-like_MBL"/>
</dbReference>
<comment type="subcellular location">
    <subcellularLocation>
        <location evidence="1">Cell membrane</location>
        <topology evidence="1">Multi-pass membrane protein</topology>
    </subcellularLocation>
</comment>
<sequence>MGTGRGWMPVLAGVVVGTALQVLQPSAWPAGGYAALGASGLLLAALPWAGGRRVQAPLAWALAAAALAFAAAGGRTLERAAGRLDPALEGRDLVVTGVVGALPQRLDTGARFRFELESARLAGRAVALPPGLLLAWYGAVDAMEDQAEARSVRAGERWQFAVRLKAPHGGVNPHGFDVELWLWEQDLGATGYVRAGASDPPPLRLGMTTRHPVEAARQRVRDAIFARVPDARLAGIVAALVVGDQSAIERGDWDVFRATGVAHLMSISGLHITMFAWAAAALLQRLWRRWPRACLACPAQHAGLAGGVLLATGYALFSGWGLPSQRTVLMLACVGALRLSGRRWPWPATWLLAFAAVAVADPWALWQAGFWLSFVAVGVLFASGPRAAAAQREAAAGPHAVRPAPAGGRSRLRRTGQALARSLAGGAREQLTVTLALAPLTLLLFGQVSLVGLLANALAIPWVTLVLTPLAMAGVLVAPAWDLAAGAASLLAGVLGALAALPGAVLWRPVAPVWAAALGVAGGLLLVLPLAPRLRLLGLPLLVPVLAWSVPRPAQGQFELLFADVGQGNAVLVRTATHALLYDAGPRWGPDSDAGQRVLVPLLRARGESLDMLVLSHRDTDHTGGAAAVLATQPGAVLVAGLEAGHLLWRLRPGRACLAGTRWTWDAVGFELLHPRAEDFQPGAKPNSLSCVLRIRAGVAQGTPRVDAPAANVASAPAGTALLVGDLEQAQELRLVGEGAPLAADLLMVPHHGSKTSSSGAFLDAVSPHWALVQAGWRNRFGHPAPSVLARYRERGIRVVDSAHCGAATWASAQPDALRCEREADPRPWRHRPP</sequence>
<keyword evidence="5 6" id="KW-0472">Membrane</keyword>
<name>A0ABR9SE07_9BURK</name>
<feature type="domain" description="Metallo-beta-lactamase" evidence="7">
    <location>
        <begin position="567"/>
        <end position="777"/>
    </location>
</feature>
<dbReference type="InterPro" id="IPR004797">
    <property type="entry name" value="Competence_ComEC/Rec2"/>
</dbReference>
<evidence type="ECO:0000313" key="9">
    <source>
        <dbReference type="Proteomes" id="UP000715965"/>
    </source>
</evidence>
<protein>
    <submittedName>
        <fullName evidence="8">DNA internalization-related competence protein ComEC/Rec2</fullName>
    </submittedName>
</protein>
<dbReference type="PANTHER" id="PTHR30619:SF1">
    <property type="entry name" value="RECOMBINATION PROTEIN 2"/>
    <property type="match status" value="1"/>
</dbReference>
<dbReference type="InterPro" id="IPR036866">
    <property type="entry name" value="RibonucZ/Hydroxyglut_hydro"/>
</dbReference>
<gene>
    <name evidence="8" type="ORF">IM725_08385</name>
</gene>
<dbReference type="SUPFAM" id="SSF56281">
    <property type="entry name" value="Metallo-hydrolase/oxidoreductase"/>
    <property type="match status" value="1"/>
</dbReference>
<feature type="transmembrane region" description="Helical" evidence="6">
    <location>
        <begin position="513"/>
        <end position="531"/>
    </location>
</feature>
<dbReference type="RefSeq" id="WP_193780124.1">
    <property type="nucleotide sequence ID" value="NZ_JADDOJ010000026.1"/>
</dbReference>
<proteinExistence type="predicted"/>
<dbReference type="InterPro" id="IPR052159">
    <property type="entry name" value="Competence_DNA_uptake"/>
</dbReference>
<dbReference type="Proteomes" id="UP000715965">
    <property type="component" value="Unassembled WGS sequence"/>
</dbReference>
<feature type="transmembrane region" description="Helical" evidence="6">
    <location>
        <begin position="30"/>
        <end position="50"/>
    </location>
</feature>
<reference evidence="8 9" key="1">
    <citation type="submission" date="2020-10" db="EMBL/GenBank/DDBJ databases">
        <title>Draft genome of Ramlibacter aquaticus LMG 30558.</title>
        <authorList>
            <person name="Props R."/>
        </authorList>
    </citation>
    <scope>NUCLEOTIDE SEQUENCE [LARGE SCALE GENOMIC DNA]</scope>
    <source>
        <strain evidence="8 9">LMG 30558</strain>
    </source>
</reference>
<evidence type="ECO:0000256" key="2">
    <source>
        <dbReference type="ARBA" id="ARBA00022475"/>
    </source>
</evidence>
<dbReference type="PANTHER" id="PTHR30619">
    <property type="entry name" value="DNA INTERNALIZATION/COMPETENCE PROTEIN COMEC/REC2"/>
    <property type="match status" value="1"/>
</dbReference>
<feature type="transmembrane region" description="Helical" evidence="6">
    <location>
        <begin position="371"/>
        <end position="389"/>
    </location>
</feature>
<feature type="transmembrane region" description="Helical" evidence="6">
    <location>
        <begin position="56"/>
        <end position="74"/>
    </location>
</feature>
<keyword evidence="3 6" id="KW-0812">Transmembrane</keyword>
<dbReference type="Gene3D" id="3.60.15.10">
    <property type="entry name" value="Ribonuclease Z/Hydroxyacylglutathione hydrolase-like"/>
    <property type="match status" value="1"/>
</dbReference>
<feature type="transmembrane region" description="Helical" evidence="6">
    <location>
        <begin position="6"/>
        <end position="23"/>
    </location>
</feature>
<keyword evidence="4 6" id="KW-1133">Transmembrane helix</keyword>
<dbReference type="EMBL" id="JADDOJ010000026">
    <property type="protein sequence ID" value="MBE7940585.1"/>
    <property type="molecule type" value="Genomic_DNA"/>
</dbReference>
<evidence type="ECO:0000256" key="4">
    <source>
        <dbReference type="ARBA" id="ARBA00022989"/>
    </source>
</evidence>
<feature type="transmembrane region" description="Helical" evidence="6">
    <location>
        <begin position="295"/>
        <end position="317"/>
    </location>
</feature>
<dbReference type="InterPro" id="IPR004477">
    <property type="entry name" value="ComEC_N"/>
</dbReference>
<dbReference type="CDD" id="cd07731">
    <property type="entry name" value="ComA-like_MBL-fold"/>
    <property type="match status" value="1"/>
</dbReference>
<dbReference type="NCBIfam" id="TIGR00360">
    <property type="entry name" value="ComEC_N-term"/>
    <property type="match status" value="1"/>
</dbReference>
<evidence type="ECO:0000256" key="3">
    <source>
        <dbReference type="ARBA" id="ARBA00022692"/>
    </source>
</evidence>
<keyword evidence="9" id="KW-1185">Reference proteome</keyword>
<evidence type="ECO:0000313" key="8">
    <source>
        <dbReference type="EMBL" id="MBE7940585.1"/>
    </source>
</evidence>
<dbReference type="InterPro" id="IPR001279">
    <property type="entry name" value="Metallo-B-lactamas"/>
</dbReference>
<accession>A0ABR9SE07</accession>
<feature type="transmembrane region" description="Helical" evidence="6">
    <location>
        <begin position="431"/>
        <end position="453"/>
    </location>
</feature>
<organism evidence="8 9">
    <name type="scientific">Ramlibacter aquaticus</name>
    <dbReference type="NCBI Taxonomy" id="2780094"/>
    <lineage>
        <taxon>Bacteria</taxon>
        <taxon>Pseudomonadati</taxon>
        <taxon>Pseudomonadota</taxon>
        <taxon>Betaproteobacteria</taxon>
        <taxon>Burkholderiales</taxon>
        <taxon>Comamonadaceae</taxon>
        <taxon>Ramlibacter</taxon>
    </lineage>
</organism>
<dbReference type="Pfam" id="PF03772">
    <property type="entry name" value="Competence"/>
    <property type="match status" value="1"/>
</dbReference>
<feature type="transmembrane region" description="Helical" evidence="6">
    <location>
        <begin position="459"/>
        <end position="481"/>
    </location>
</feature>
<dbReference type="Pfam" id="PF13567">
    <property type="entry name" value="DUF4131"/>
    <property type="match status" value="1"/>
</dbReference>
<comment type="caution">
    <text evidence="8">The sequence shown here is derived from an EMBL/GenBank/DDBJ whole genome shotgun (WGS) entry which is preliminary data.</text>
</comment>
<feature type="transmembrane region" description="Helical" evidence="6">
    <location>
        <begin position="348"/>
        <end position="365"/>
    </location>
</feature>